<evidence type="ECO:0000256" key="5">
    <source>
        <dbReference type="SAM" id="MobiDB-lite"/>
    </source>
</evidence>
<keyword evidence="6" id="KW-0812">Transmembrane</keyword>
<dbReference type="GO" id="GO:0005737">
    <property type="term" value="C:cytoplasm"/>
    <property type="evidence" value="ECO:0007669"/>
    <property type="project" value="UniProtKB-SubCell"/>
</dbReference>
<feature type="region of interest" description="Disordered" evidence="5">
    <location>
        <begin position="329"/>
        <end position="358"/>
    </location>
</feature>
<keyword evidence="8" id="KW-1185">Reference proteome</keyword>
<keyword evidence="4" id="KW-0597">Phosphoprotein</keyword>
<accession>A0A445AT15</accession>
<dbReference type="EMBL" id="SDMP01000011">
    <property type="protein sequence ID" value="RYR29568.1"/>
    <property type="molecule type" value="Genomic_DNA"/>
</dbReference>
<feature type="region of interest" description="Disordered" evidence="5">
    <location>
        <begin position="405"/>
        <end position="466"/>
    </location>
</feature>
<protein>
    <recommendedName>
        <fullName evidence="9">Glycine-rich protein</fullName>
    </recommendedName>
</protein>
<feature type="compositionally biased region" description="Basic and acidic residues" evidence="5">
    <location>
        <begin position="232"/>
        <end position="243"/>
    </location>
</feature>
<dbReference type="PANTHER" id="PTHR13105">
    <property type="entry name" value="MYELOID LEUKEMIA FACTOR"/>
    <property type="match status" value="1"/>
</dbReference>
<keyword evidence="6" id="KW-1133">Transmembrane helix</keyword>
<evidence type="ECO:0008006" key="9">
    <source>
        <dbReference type="Google" id="ProtNLM"/>
    </source>
</evidence>
<feature type="transmembrane region" description="Helical" evidence="6">
    <location>
        <begin position="78"/>
        <end position="98"/>
    </location>
</feature>
<dbReference type="Pfam" id="PF10248">
    <property type="entry name" value="Mlf1IP"/>
    <property type="match status" value="1"/>
</dbReference>
<feature type="compositionally biased region" description="Basic and acidic residues" evidence="5">
    <location>
        <begin position="256"/>
        <end position="267"/>
    </location>
</feature>
<evidence type="ECO:0000256" key="4">
    <source>
        <dbReference type="ARBA" id="ARBA00022553"/>
    </source>
</evidence>
<evidence type="ECO:0000256" key="6">
    <source>
        <dbReference type="SAM" id="Phobius"/>
    </source>
</evidence>
<evidence type="ECO:0000256" key="1">
    <source>
        <dbReference type="ARBA" id="ARBA00004496"/>
    </source>
</evidence>
<dbReference type="Proteomes" id="UP000289738">
    <property type="component" value="Chromosome B01"/>
</dbReference>
<evidence type="ECO:0000256" key="3">
    <source>
        <dbReference type="ARBA" id="ARBA00022490"/>
    </source>
</evidence>
<dbReference type="AlphaFoldDB" id="A0A445AT15"/>
<feature type="region of interest" description="Disordered" evidence="5">
    <location>
        <begin position="199"/>
        <end position="271"/>
    </location>
</feature>
<name>A0A445AT15_ARAHY</name>
<comment type="caution">
    <text evidence="7">The sequence shown here is derived from an EMBL/GenBank/DDBJ whole genome shotgun (WGS) entry which is preliminary data.</text>
</comment>
<evidence type="ECO:0000313" key="7">
    <source>
        <dbReference type="EMBL" id="RYR29568.1"/>
    </source>
</evidence>
<reference evidence="7 8" key="1">
    <citation type="submission" date="2019-01" db="EMBL/GenBank/DDBJ databases">
        <title>Sequencing of cultivated peanut Arachis hypogaea provides insights into genome evolution and oil improvement.</title>
        <authorList>
            <person name="Chen X."/>
        </authorList>
    </citation>
    <scope>NUCLEOTIDE SEQUENCE [LARGE SCALE GENOMIC DNA]</scope>
    <source>
        <strain evidence="8">cv. Fuhuasheng</strain>
        <tissue evidence="7">Leaves</tissue>
    </source>
</reference>
<feature type="compositionally biased region" description="Acidic residues" evidence="5">
    <location>
        <begin position="219"/>
        <end position="231"/>
    </location>
</feature>
<evidence type="ECO:0000313" key="8">
    <source>
        <dbReference type="Proteomes" id="UP000289738"/>
    </source>
</evidence>
<feature type="compositionally biased region" description="Basic and acidic residues" evidence="5">
    <location>
        <begin position="329"/>
        <end position="343"/>
    </location>
</feature>
<comment type="similarity">
    <text evidence="2">Belongs to the MLF family.</text>
</comment>
<evidence type="ECO:0000256" key="2">
    <source>
        <dbReference type="ARBA" id="ARBA00008332"/>
    </source>
</evidence>
<dbReference type="STRING" id="3818.A0A445AT15"/>
<gene>
    <name evidence="7" type="ORF">Ahy_B01g053998</name>
</gene>
<keyword evidence="6" id="KW-0472">Membrane</keyword>
<sequence length="466" mass="50696">MSISFLLFRNNVTVASKLLQRAMSPLPLIWKLKRLLNIDSEKKLKEAIGVVDNVVMEMLGQRRREMATTTMSLNKSDLFSIVPLFSIIFLLFAVLLSVNMNRRGGGGFGGGAGGGRDPFFDFGGDPFGGGFGGGFGPFGPPGSLISSLFGGRDPFDDPFFRSPFGGGMFASSPFGAAPAGFPGFPFSQDMHPAGFLDQHQAQAPAPESSVRRGPIIEELNSDDDDDDDDQGGEVKEGNKAKKENPRKHGRSSSESFVEHPKGGNEGKKSRHLQARNEYNNEFNNRFNVARAEPQTQSFCFQTVSYGGANGTYYTSSRTRRTGNDGVTFEEAKEADSSTREASHRVSRGIHGKGHSLSRKLNSDGRVDSMQTLHNLNEDELAGFEDEWKQKGQKYLPELTGNIGALDNQQTAQARQGGWALPSSEHGHPARTISEAQGRAGSSRTQERARTDSGERSASHPRGRGRN</sequence>
<feature type="compositionally biased region" description="Basic and acidic residues" evidence="5">
    <location>
        <begin position="444"/>
        <end position="457"/>
    </location>
</feature>
<feature type="compositionally biased region" description="Basic residues" evidence="5">
    <location>
        <begin position="344"/>
        <end position="357"/>
    </location>
</feature>
<proteinExistence type="inferred from homology"/>
<dbReference type="InterPro" id="IPR019376">
    <property type="entry name" value="Myeloid_leukemia_factor"/>
</dbReference>
<organism evidence="7 8">
    <name type="scientific">Arachis hypogaea</name>
    <name type="common">Peanut</name>
    <dbReference type="NCBI Taxonomy" id="3818"/>
    <lineage>
        <taxon>Eukaryota</taxon>
        <taxon>Viridiplantae</taxon>
        <taxon>Streptophyta</taxon>
        <taxon>Embryophyta</taxon>
        <taxon>Tracheophyta</taxon>
        <taxon>Spermatophyta</taxon>
        <taxon>Magnoliopsida</taxon>
        <taxon>eudicotyledons</taxon>
        <taxon>Gunneridae</taxon>
        <taxon>Pentapetalae</taxon>
        <taxon>rosids</taxon>
        <taxon>fabids</taxon>
        <taxon>Fabales</taxon>
        <taxon>Fabaceae</taxon>
        <taxon>Papilionoideae</taxon>
        <taxon>50 kb inversion clade</taxon>
        <taxon>dalbergioids sensu lato</taxon>
        <taxon>Dalbergieae</taxon>
        <taxon>Pterocarpus clade</taxon>
        <taxon>Arachis</taxon>
    </lineage>
</organism>
<keyword evidence="3" id="KW-0963">Cytoplasm</keyword>
<comment type="subcellular location">
    <subcellularLocation>
        <location evidence="1">Cytoplasm</location>
    </subcellularLocation>
</comment>